<protein>
    <submittedName>
        <fullName evidence="2">Uncharacterized protein</fullName>
    </submittedName>
</protein>
<proteinExistence type="predicted"/>
<evidence type="ECO:0000256" key="1">
    <source>
        <dbReference type="SAM" id="MobiDB-lite"/>
    </source>
</evidence>
<reference evidence="2" key="1">
    <citation type="submission" date="2021-02" db="EMBL/GenBank/DDBJ databases">
        <authorList>
            <person name="Dougan E. K."/>
            <person name="Rhodes N."/>
            <person name="Thang M."/>
            <person name="Chan C."/>
        </authorList>
    </citation>
    <scope>NUCLEOTIDE SEQUENCE</scope>
</reference>
<evidence type="ECO:0000313" key="3">
    <source>
        <dbReference type="Proteomes" id="UP000604046"/>
    </source>
</evidence>
<accession>A0A812PJN1</accession>
<sequence>MASLRSASLRSASPRSASPRSPSKAAVDFEEDLPGYYLIVHNNAAVRSSSSLDSPVVAQLAAGEVVHVLEVLPMPHVDRVRAKIDNPSGWISLLETKDGYRWAIKQAGAPKDAWALKKAQLVAEVKRRDAELQYWLAVAERLRAEHQRSLQSTEEIAADVEARVLKGYRVSEWSSSGQPATPFSHSEKAVQMQTLAMKLGTLGPYPGPCGPPGPALADQKSSLPEAAPTDPNYQVPAGLPPGSKVVGFRRVPSPQTKDEFKEMPQASGRVVHSNAILQPSRVYSTQPGDVHQSEGVYPIVRAPMGVAANLLDRPLTQASAANWTAPADFGEGRSFIRTVSEPESHSDISQRPMAKKQEASAFADEAARAIVSLLHGPSSQ</sequence>
<dbReference type="OrthoDB" id="415973at2759"/>
<feature type="region of interest" description="Disordered" evidence="1">
    <location>
        <begin position="203"/>
        <end position="228"/>
    </location>
</feature>
<gene>
    <name evidence="2" type="ORF">SNAT2548_LOCUS18132</name>
</gene>
<feature type="region of interest" description="Disordered" evidence="1">
    <location>
        <begin position="1"/>
        <end position="25"/>
    </location>
</feature>
<evidence type="ECO:0000313" key="2">
    <source>
        <dbReference type="EMBL" id="CAE7345819.1"/>
    </source>
</evidence>
<organism evidence="2 3">
    <name type="scientific">Symbiodinium natans</name>
    <dbReference type="NCBI Taxonomy" id="878477"/>
    <lineage>
        <taxon>Eukaryota</taxon>
        <taxon>Sar</taxon>
        <taxon>Alveolata</taxon>
        <taxon>Dinophyceae</taxon>
        <taxon>Suessiales</taxon>
        <taxon>Symbiodiniaceae</taxon>
        <taxon>Symbiodinium</taxon>
    </lineage>
</organism>
<feature type="compositionally biased region" description="Pro residues" evidence="1">
    <location>
        <begin position="205"/>
        <end position="214"/>
    </location>
</feature>
<name>A0A812PJN1_9DINO</name>
<feature type="region of interest" description="Disordered" evidence="1">
    <location>
        <begin position="340"/>
        <end position="361"/>
    </location>
</feature>
<feature type="compositionally biased region" description="Low complexity" evidence="1">
    <location>
        <begin position="1"/>
        <end position="23"/>
    </location>
</feature>
<dbReference type="AlphaFoldDB" id="A0A812PJN1"/>
<comment type="caution">
    <text evidence="2">The sequence shown here is derived from an EMBL/GenBank/DDBJ whole genome shotgun (WGS) entry which is preliminary data.</text>
</comment>
<keyword evidence="3" id="KW-1185">Reference proteome</keyword>
<dbReference type="Proteomes" id="UP000604046">
    <property type="component" value="Unassembled WGS sequence"/>
</dbReference>
<dbReference type="EMBL" id="CAJNDS010002135">
    <property type="protein sequence ID" value="CAE7345819.1"/>
    <property type="molecule type" value="Genomic_DNA"/>
</dbReference>